<feature type="domain" description="Flavodoxin-like fold" evidence="7">
    <location>
        <begin position="8"/>
        <end position="208"/>
    </location>
</feature>
<comment type="function">
    <text evidence="6">Quinone reductase that provides resistance to thiol-specific stress caused by electrophilic quinones.</text>
</comment>
<comment type="subunit">
    <text evidence="6">Homodimer.</text>
</comment>
<dbReference type="EMBL" id="PGWX01000347">
    <property type="protein sequence ID" value="PPJ73424.1"/>
    <property type="molecule type" value="Genomic_DNA"/>
</dbReference>
<dbReference type="KEGG" id="shh:ShL2_00291"/>
<feature type="binding site" evidence="6">
    <location>
        <begin position="148"/>
        <end position="151"/>
    </location>
    <ligand>
        <name>FMN</name>
        <dbReference type="ChEBI" id="CHEBI:58210"/>
    </ligand>
</feature>
<evidence type="ECO:0000256" key="2">
    <source>
        <dbReference type="ARBA" id="ARBA00022643"/>
    </source>
</evidence>
<dbReference type="InterPro" id="IPR003680">
    <property type="entry name" value="Flavodoxin_fold"/>
</dbReference>
<comment type="similarity">
    <text evidence="6">Belongs to the azoreductase type 1 family.</text>
</comment>
<feature type="binding site" evidence="6">
    <location>
        <begin position="104"/>
        <end position="107"/>
    </location>
    <ligand>
        <name>FMN</name>
        <dbReference type="ChEBI" id="CHEBI:58210"/>
    </ligand>
</feature>
<comment type="caution">
    <text evidence="8">The sequence shown here is derived from an EMBL/GenBank/DDBJ whole genome shotgun (WGS) entry which is preliminary data.</text>
</comment>
<evidence type="ECO:0000313" key="9">
    <source>
        <dbReference type="Proteomes" id="UP000238153"/>
    </source>
</evidence>
<gene>
    <name evidence="6" type="primary">azoR</name>
    <name evidence="8" type="ORF">CV019_09410</name>
</gene>
<comment type="cofactor">
    <cofactor evidence="6">
        <name>FMN</name>
        <dbReference type="ChEBI" id="CHEBI:58210"/>
    </cofactor>
    <text evidence="6">Binds 1 FMN per subunit.</text>
</comment>
<keyword evidence="4 6" id="KW-0520">NAD</keyword>
<evidence type="ECO:0000256" key="5">
    <source>
        <dbReference type="ARBA" id="ARBA00048542"/>
    </source>
</evidence>
<comment type="catalytic activity">
    <reaction evidence="5">
        <text>N,N-dimethyl-1,4-phenylenediamine + anthranilate + 2 NAD(+) = 2-(4-dimethylaminophenyl)diazenylbenzoate + 2 NADH + 2 H(+)</text>
        <dbReference type="Rhea" id="RHEA:55872"/>
        <dbReference type="ChEBI" id="CHEBI:15378"/>
        <dbReference type="ChEBI" id="CHEBI:15783"/>
        <dbReference type="ChEBI" id="CHEBI:16567"/>
        <dbReference type="ChEBI" id="CHEBI:57540"/>
        <dbReference type="ChEBI" id="CHEBI:57945"/>
        <dbReference type="ChEBI" id="CHEBI:71579"/>
        <dbReference type="EC" id="1.7.1.17"/>
    </reaction>
    <physiologicalReaction direction="right-to-left" evidence="5">
        <dbReference type="Rhea" id="RHEA:55874"/>
    </physiologicalReaction>
</comment>
<keyword evidence="1 6" id="KW-0285">Flavoprotein</keyword>
<protein>
    <recommendedName>
        <fullName evidence="6">FMN dependent NADH:quinone oxidoreductase</fullName>
        <ecNumber evidence="6">1.6.5.-</ecNumber>
    </recommendedName>
    <alternativeName>
        <fullName evidence="6">Azo-dye reductase</fullName>
    </alternativeName>
    <alternativeName>
        <fullName evidence="6">FMN-dependent NADH-azo compound oxidoreductase</fullName>
    </alternativeName>
    <alternativeName>
        <fullName evidence="6">FMN-dependent NADH-azoreductase</fullName>
        <ecNumber evidence="6">1.7.1.17</ecNumber>
    </alternativeName>
</protein>
<dbReference type="HAMAP" id="MF_01216">
    <property type="entry name" value="Azoreductase_type1"/>
    <property type="match status" value="1"/>
</dbReference>
<dbReference type="Gene3D" id="3.40.50.360">
    <property type="match status" value="1"/>
</dbReference>
<dbReference type="RefSeq" id="WP_080363993.1">
    <property type="nucleotide sequence ID" value="NZ_CAXYFL010000001.1"/>
</dbReference>
<evidence type="ECO:0000313" key="8">
    <source>
        <dbReference type="EMBL" id="PPJ73424.1"/>
    </source>
</evidence>
<dbReference type="Proteomes" id="UP000238153">
    <property type="component" value="Unassembled WGS sequence"/>
</dbReference>
<dbReference type="SUPFAM" id="SSF52218">
    <property type="entry name" value="Flavoproteins"/>
    <property type="match status" value="1"/>
</dbReference>
<evidence type="ECO:0000256" key="1">
    <source>
        <dbReference type="ARBA" id="ARBA00022630"/>
    </source>
</evidence>
<dbReference type="Pfam" id="PF02525">
    <property type="entry name" value="Flavodoxin_2"/>
    <property type="match status" value="1"/>
</dbReference>
<dbReference type="EC" id="1.7.1.17" evidence="6"/>
<dbReference type="GO" id="GO:0010181">
    <property type="term" value="F:FMN binding"/>
    <property type="evidence" value="ECO:0007669"/>
    <property type="project" value="UniProtKB-UniRule"/>
</dbReference>
<feature type="binding site" evidence="6">
    <location>
        <begin position="22"/>
        <end position="24"/>
    </location>
    <ligand>
        <name>FMN</name>
        <dbReference type="ChEBI" id="CHEBI:58210"/>
    </ligand>
</feature>
<name>A0A7Z1SBS4_STAHA</name>
<dbReference type="GO" id="GO:0009055">
    <property type="term" value="F:electron transfer activity"/>
    <property type="evidence" value="ECO:0007669"/>
    <property type="project" value="UniProtKB-UniRule"/>
</dbReference>
<organism evidence="8 9">
    <name type="scientific">Staphylococcus haemolyticus</name>
    <dbReference type="NCBI Taxonomy" id="1283"/>
    <lineage>
        <taxon>Bacteria</taxon>
        <taxon>Bacillati</taxon>
        <taxon>Bacillota</taxon>
        <taxon>Bacilli</taxon>
        <taxon>Bacillales</taxon>
        <taxon>Staphylococcaceae</taxon>
        <taxon>Staphylococcus</taxon>
    </lineage>
</organism>
<dbReference type="InterPro" id="IPR023048">
    <property type="entry name" value="NADH:quinone_OxRdtase_FMN_depd"/>
</dbReference>
<proteinExistence type="inferred from homology"/>
<dbReference type="GO" id="GO:0016652">
    <property type="term" value="F:oxidoreductase activity, acting on NAD(P)H as acceptor"/>
    <property type="evidence" value="ECO:0007669"/>
    <property type="project" value="UniProtKB-UniRule"/>
</dbReference>
<accession>A0A7Z1SBS4</accession>
<evidence type="ECO:0000256" key="4">
    <source>
        <dbReference type="ARBA" id="ARBA00023027"/>
    </source>
</evidence>
<comment type="catalytic activity">
    <reaction evidence="6">
        <text>2 a quinone + NADH + H(+) = 2 a 1,4-benzosemiquinone + NAD(+)</text>
        <dbReference type="Rhea" id="RHEA:65952"/>
        <dbReference type="ChEBI" id="CHEBI:15378"/>
        <dbReference type="ChEBI" id="CHEBI:57540"/>
        <dbReference type="ChEBI" id="CHEBI:57945"/>
        <dbReference type="ChEBI" id="CHEBI:132124"/>
        <dbReference type="ChEBI" id="CHEBI:134225"/>
    </reaction>
</comment>
<dbReference type="PANTHER" id="PTHR43741:SF7">
    <property type="entry name" value="FMN-DEPENDENT NADH:QUINONE OXIDOREDUCTASE"/>
    <property type="match status" value="1"/>
</dbReference>
<dbReference type="NCBIfam" id="NF010075">
    <property type="entry name" value="PRK13556.1"/>
    <property type="match status" value="1"/>
</dbReference>
<dbReference type="AlphaFoldDB" id="A0A7Z1SBS4"/>
<dbReference type="GO" id="GO:0016655">
    <property type="term" value="F:oxidoreductase activity, acting on NAD(P)H, quinone or similar compound as acceptor"/>
    <property type="evidence" value="ECO:0007669"/>
    <property type="project" value="InterPro"/>
</dbReference>
<dbReference type="InterPro" id="IPR029039">
    <property type="entry name" value="Flavoprotein-like_sf"/>
</dbReference>
<dbReference type="EC" id="1.6.5.-" evidence="6"/>
<dbReference type="InterPro" id="IPR050104">
    <property type="entry name" value="FMN-dep_NADH:Q_OxRdtase_AzoR1"/>
</dbReference>
<comment type="function">
    <text evidence="6">Also exhibits azoreductase activity. Catalyzes the reductive cleavage of the azo bond in aromatic azo compounds to the corresponding amines.</text>
</comment>
<dbReference type="PANTHER" id="PTHR43741">
    <property type="entry name" value="FMN-DEPENDENT NADH-AZOREDUCTASE 1"/>
    <property type="match status" value="1"/>
</dbReference>
<keyword evidence="3 6" id="KW-0560">Oxidoreductase</keyword>
<keyword evidence="2 6" id="KW-0288">FMN</keyword>
<evidence type="ECO:0000259" key="7">
    <source>
        <dbReference type="Pfam" id="PF02525"/>
    </source>
</evidence>
<sequence>MRCTTVAKLLYITAHPLDELASNSMAAGKAFIESYKENHASDEVKHIDLFKEDIPVIDKDVLTGWGKLRNGDDLTKEEQQKVDRFSEILEEFLSGDKYVFVSPMWNLSFPPVLKAYIDAISIAGKTFKYTAEGPQGLLTDKKVLHIQSRGGFYSEGPAADVESGDRYLRTIMTFLGVPSYENVIIEGHNAEPERTEEIKAASIAEAQEMGKNF</sequence>
<evidence type="ECO:0000256" key="3">
    <source>
        <dbReference type="ARBA" id="ARBA00023002"/>
    </source>
</evidence>
<comment type="caution">
    <text evidence="6">Lacks conserved residue(s) required for the propagation of feature annotation.</text>
</comment>
<evidence type="ECO:0000256" key="6">
    <source>
        <dbReference type="HAMAP-Rule" id="MF_01216"/>
    </source>
</evidence>
<reference evidence="8 9" key="1">
    <citation type="submission" date="2017-11" db="EMBL/GenBank/DDBJ databases">
        <authorList>
            <person name="Founou R.C."/>
            <person name="Founou L."/>
            <person name="Allam M."/>
            <person name="Ismail A."/>
            <person name="Essack S.Y."/>
        </authorList>
    </citation>
    <scope>NUCLEOTIDE SEQUENCE [LARGE SCALE GENOMIC DNA]</scope>
    <source>
        <strain evidence="8 9">G811N2B1</strain>
    </source>
</reference>